<dbReference type="InterPro" id="IPR002645">
    <property type="entry name" value="STAS_dom"/>
</dbReference>
<keyword evidence="1" id="KW-0723">Serine/threonine-protein kinase</keyword>
<dbReference type="Gene3D" id="3.30.750.24">
    <property type="entry name" value="STAS domain"/>
    <property type="match status" value="1"/>
</dbReference>
<feature type="domain" description="STAS" evidence="2">
    <location>
        <begin position="19"/>
        <end position="95"/>
    </location>
</feature>
<keyword evidence="4" id="KW-1185">Reference proteome</keyword>
<dbReference type="InterPro" id="IPR036890">
    <property type="entry name" value="HATPase_C_sf"/>
</dbReference>
<name>A0ABN2B5I7_9ACTN</name>
<dbReference type="PROSITE" id="PS50801">
    <property type="entry name" value="STAS"/>
    <property type="match status" value="1"/>
</dbReference>
<dbReference type="RefSeq" id="WP_344505548.1">
    <property type="nucleotide sequence ID" value="NZ_BAAAQD010000012.1"/>
</dbReference>
<evidence type="ECO:0000259" key="2">
    <source>
        <dbReference type="PROSITE" id="PS50801"/>
    </source>
</evidence>
<organism evidence="3 4">
    <name type="scientific">Dactylosporangium maewongense</name>
    <dbReference type="NCBI Taxonomy" id="634393"/>
    <lineage>
        <taxon>Bacteria</taxon>
        <taxon>Bacillati</taxon>
        <taxon>Actinomycetota</taxon>
        <taxon>Actinomycetes</taxon>
        <taxon>Micromonosporales</taxon>
        <taxon>Micromonosporaceae</taxon>
        <taxon>Dactylosporangium</taxon>
    </lineage>
</organism>
<dbReference type="InterPro" id="IPR050267">
    <property type="entry name" value="Anti-sigma-factor_SerPK"/>
</dbReference>
<keyword evidence="1" id="KW-0808">Transferase</keyword>
<comment type="caution">
    <text evidence="3">The sequence shown here is derived from an EMBL/GenBank/DDBJ whole genome shotgun (WGS) entry which is preliminary data.</text>
</comment>
<proteinExistence type="predicted"/>
<dbReference type="SUPFAM" id="SSF55874">
    <property type="entry name" value="ATPase domain of HSP90 chaperone/DNA topoisomerase II/histidine kinase"/>
    <property type="match status" value="1"/>
</dbReference>
<sequence length="245" mass="25383">MPTAALVCRVELSPPLAHVTVKGRIDPHTTPELRRSVLGTLAAEPDAVLIDLAGVTGTEPIALTAFVPLARAAAAWPGADLVHHSASPALARELEDLAIGRHVPLAADRAAAEALAAGRSRPVQVRWEIPEGPDALSGARDVVRMLCAREGLSALAEHAELVVMELVVNALEHGVGPRTALASVHRRRLHLAVRDHSPAMPRLGGAAGTEAGSGGRGLVIVEAFTTAWGATPTPDGKIVWCTLGG</sequence>
<dbReference type="Proteomes" id="UP001501470">
    <property type="component" value="Unassembled WGS sequence"/>
</dbReference>
<dbReference type="InterPro" id="IPR036513">
    <property type="entry name" value="STAS_dom_sf"/>
</dbReference>
<dbReference type="PANTHER" id="PTHR35526">
    <property type="entry name" value="ANTI-SIGMA-F FACTOR RSBW-RELATED"/>
    <property type="match status" value="1"/>
</dbReference>
<dbReference type="InterPro" id="IPR003594">
    <property type="entry name" value="HATPase_dom"/>
</dbReference>
<reference evidence="3 4" key="1">
    <citation type="journal article" date="2019" name="Int. J. Syst. Evol. Microbiol.">
        <title>The Global Catalogue of Microorganisms (GCM) 10K type strain sequencing project: providing services to taxonomists for standard genome sequencing and annotation.</title>
        <authorList>
            <consortium name="The Broad Institute Genomics Platform"/>
            <consortium name="The Broad Institute Genome Sequencing Center for Infectious Disease"/>
            <person name="Wu L."/>
            <person name="Ma J."/>
        </authorList>
    </citation>
    <scope>NUCLEOTIDE SEQUENCE [LARGE SCALE GENOMIC DNA]</scope>
    <source>
        <strain evidence="3 4">JCM 15933</strain>
    </source>
</reference>
<dbReference type="SUPFAM" id="SSF52091">
    <property type="entry name" value="SpoIIaa-like"/>
    <property type="match status" value="1"/>
</dbReference>
<protein>
    <recommendedName>
        <fullName evidence="2">STAS domain-containing protein</fullName>
    </recommendedName>
</protein>
<dbReference type="EMBL" id="BAAAQD010000012">
    <property type="protein sequence ID" value="GAA1533360.1"/>
    <property type="molecule type" value="Genomic_DNA"/>
</dbReference>
<evidence type="ECO:0000313" key="4">
    <source>
        <dbReference type="Proteomes" id="UP001501470"/>
    </source>
</evidence>
<dbReference type="Pfam" id="PF13581">
    <property type="entry name" value="HATPase_c_2"/>
    <property type="match status" value="1"/>
</dbReference>
<evidence type="ECO:0000313" key="3">
    <source>
        <dbReference type="EMBL" id="GAA1533360.1"/>
    </source>
</evidence>
<dbReference type="Gene3D" id="3.30.565.10">
    <property type="entry name" value="Histidine kinase-like ATPase, C-terminal domain"/>
    <property type="match status" value="1"/>
</dbReference>
<dbReference type="CDD" id="cd16936">
    <property type="entry name" value="HATPase_RsbW-like"/>
    <property type="match status" value="1"/>
</dbReference>
<evidence type="ECO:0000256" key="1">
    <source>
        <dbReference type="ARBA" id="ARBA00022527"/>
    </source>
</evidence>
<gene>
    <name evidence="3" type="ORF">GCM10009827_059280</name>
</gene>
<keyword evidence="1" id="KW-0418">Kinase</keyword>
<accession>A0ABN2B5I7</accession>
<dbReference type="PANTHER" id="PTHR35526:SF3">
    <property type="entry name" value="ANTI-SIGMA-F FACTOR RSBW"/>
    <property type="match status" value="1"/>
</dbReference>